<dbReference type="PANTHER" id="PTHR24296">
    <property type="entry name" value="CYTOCHROME P450"/>
    <property type="match status" value="1"/>
</dbReference>
<dbReference type="InterPro" id="IPR002401">
    <property type="entry name" value="Cyt_P450_E_grp-I"/>
</dbReference>
<keyword evidence="6 8" id="KW-0408">Iron</keyword>
<comment type="caution">
    <text evidence="11">The sequence shown here is derived from an EMBL/GenBank/DDBJ whole genome shotgun (WGS) entry which is preliminary data.</text>
</comment>
<evidence type="ECO:0000256" key="6">
    <source>
        <dbReference type="ARBA" id="ARBA00023004"/>
    </source>
</evidence>
<dbReference type="CDD" id="cd11064">
    <property type="entry name" value="CYP86A"/>
    <property type="match status" value="1"/>
</dbReference>
<keyword evidence="5 9" id="KW-0560">Oxidoreductase</keyword>
<protein>
    <recommendedName>
        <fullName evidence="13">Cytochrome P450</fullName>
    </recommendedName>
</protein>
<keyword evidence="10" id="KW-1133">Transmembrane helix</keyword>
<evidence type="ECO:0000313" key="12">
    <source>
        <dbReference type="Proteomes" id="UP001642260"/>
    </source>
</evidence>
<evidence type="ECO:0000256" key="7">
    <source>
        <dbReference type="ARBA" id="ARBA00023033"/>
    </source>
</evidence>
<dbReference type="EMBL" id="CAKOAT010418487">
    <property type="protein sequence ID" value="CAH8369225.1"/>
    <property type="molecule type" value="Genomic_DNA"/>
</dbReference>
<keyword evidence="10" id="KW-0812">Transmembrane</keyword>
<evidence type="ECO:0008006" key="13">
    <source>
        <dbReference type="Google" id="ProtNLM"/>
    </source>
</evidence>
<evidence type="ECO:0000256" key="1">
    <source>
        <dbReference type="ARBA" id="ARBA00001971"/>
    </source>
</evidence>
<evidence type="ECO:0000256" key="8">
    <source>
        <dbReference type="PIRSR" id="PIRSR602401-1"/>
    </source>
</evidence>
<sequence>MASIGLFETSISLFCFLIFYYFLIKKHFGYFLIKKYLQSYPWNWPVLGMLPAVLMRFNRIDDAIYIIEKTNLTFVFKGPWFSRMDALITVDPANIHHILTSNFSNYVKGPEFKEIFDVFGDVIFNTDSDLWKNLRMSTQVMLSHQGFQNFSMDVTTSKLKDVLLPLFSRYSEEGAIVDLQDVFRRFMFDISLVTITGSDPQSLSIDMPEVEFAEAFDNAGEAILLRHVKPKFLWKLQNMMGLGQEKKLTEASVTFDRLCTKYIFSKREAIRSQGMGHDHSDVESEDILTYHIKLDTSKYELLDPSDDKFLRDTIVAFIFAGRDTTATALTWFFGILSVNPHVEAKIRQEIDTNLPKAGSSQERSWSTSDRREYLNKLVYLHGALYEAMRLYPPIPFERKTSIKSEVLPSGHKIDANSNIIIPIYALGRMRSVWGDDAWEFKPERWVSETGGLRHEPSSKFLAFNSGPRTCPGRHLAMVTLKTVVVEILQNYDINLAKGHKIEPKPRLALHMKHGLRVTLTKRCSA</sequence>
<dbReference type="GO" id="GO:0046872">
    <property type="term" value="F:metal ion binding"/>
    <property type="evidence" value="ECO:0007669"/>
    <property type="project" value="UniProtKB-KW"/>
</dbReference>
<organism evidence="11 12">
    <name type="scientific">Eruca vesicaria subsp. sativa</name>
    <name type="common">Garden rocket</name>
    <name type="synonym">Eruca sativa</name>
    <dbReference type="NCBI Taxonomy" id="29727"/>
    <lineage>
        <taxon>Eukaryota</taxon>
        <taxon>Viridiplantae</taxon>
        <taxon>Streptophyta</taxon>
        <taxon>Embryophyta</taxon>
        <taxon>Tracheophyta</taxon>
        <taxon>Spermatophyta</taxon>
        <taxon>Magnoliopsida</taxon>
        <taxon>eudicotyledons</taxon>
        <taxon>Gunneridae</taxon>
        <taxon>Pentapetalae</taxon>
        <taxon>rosids</taxon>
        <taxon>malvids</taxon>
        <taxon>Brassicales</taxon>
        <taxon>Brassicaceae</taxon>
        <taxon>Brassiceae</taxon>
        <taxon>Eruca</taxon>
    </lineage>
</organism>
<evidence type="ECO:0000256" key="10">
    <source>
        <dbReference type="SAM" id="Phobius"/>
    </source>
</evidence>
<name>A0ABC8L8F2_ERUVS</name>
<keyword evidence="3 8" id="KW-0349">Heme</keyword>
<dbReference type="AlphaFoldDB" id="A0ABC8L8F2"/>
<keyword evidence="7 9" id="KW-0503">Monooxygenase</keyword>
<dbReference type="Gene3D" id="1.10.630.10">
    <property type="entry name" value="Cytochrome P450"/>
    <property type="match status" value="1"/>
</dbReference>
<evidence type="ECO:0000256" key="3">
    <source>
        <dbReference type="ARBA" id="ARBA00022617"/>
    </source>
</evidence>
<dbReference type="GO" id="GO:0004497">
    <property type="term" value="F:monooxygenase activity"/>
    <property type="evidence" value="ECO:0007669"/>
    <property type="project" value="UniProtKB-KW"/>
</dbReference>
<evidence type="ECO:0000256" key="2">
    <source>
        <dbReference type="ARBA" id="ARBA00010617"/>
    </source>
</evidence>
<dbReference type="InterPro" id="IPR001128">
    <property type="entry name" value="Cyt_P450"/>
</dbReference>
<keyword evidence="12" id="KW-1185">Reference proteome</keyword>
<gene>
    <name evidence="11" type="ORF">ERUC_LOCUS31091</name>
</gene>
<dbReference type="SUPFAM" id="SSF48264">
    <property type="entry name" value="Cytochrome P450"/>
    <property type="match status" value="1"/>
</dbReference>
<comment type="similarity">
    <text evidence="2 9">Belongs to the cytochrome P450 family.</text>
</comment>
<evidence type="ECO:0000256" key="9">
    <source>
        <dbReference type="RuleBase" id="RU000461"/>
    </source>
</evidence>
<accession>A0ABC8L8F2</accession>
<evidence type="ECO:0000313" key="11">
    <source>
        <dbReference type="EMBL" id="CAH8369225.1"/>
    </source>
</evidence>
<reference evidence="11 12" key="1">
    <citation type="submission" date="2022-03" db="EMBL/GenBank/DDBJ databases">
        <authorList>
            <person name="Macdonald S."/>
            <person name="Ahmed S."/>
            <person name="Newling K."/>
        </authorList>
    </citation>
    <scope>NUCLEOTIDE SEQUENCE [LARGE SCALE GENOMIC DNA]</scope>
</reference>
<dbReference type="Pfam" id="PF00067">
    <property type="entry name" value="p450"/>
    <property type="match status" value="1"/>
</dbReference>
<keyword evidence="4 8" id="KW-0479">Metal-binding</keyword>
<dbReference type="InterPro" id="IPR036396">
    <property type="entry name" value="Cyt_P450_sf"/>
</dbReference>
<feature type="transmembrane region" description="Helical" evidence="10">
    <location>
        <begin position="6"/>
        <end position="24"/>
    </location>
</feature>
<evidence type="ECO:0000256" key="5">
    <source>
        <dbReference type="ARBA" id="ARBA00023002"/>
    </source>
</evidence>
<dbReference type="PROSITE" id="PS00086">
    <property type="entry name" value="CYTOCHROME_P450"/>
    <property type="match status" value="1"/>
</dbReference>
<feature type="binding site" description="axial binding residue" evidence="8">
    <location>
        <position position="470"/>
    </location>
    <ligand>
        <name>heme</name>
        <dbReference type="ChEBI" id="CHEBI:30413"/>
    </ligand>
    <ligandPart>
        <name>Fe</name>
        <dbReference type="ChEBI" id="CHEBI:18248"/>
    </ligandPart>
</feature>
<dbReference type="Proteomes" id="UP001642260">
    <property type="component" value="Unassembled WGS sequence"/>
</dbReference>
<dbReference type="InterPro" id="IPR017972">
    <property type="entry name" value="Cyt_P450_CS"/>
</dbReference>
<evidence type="ECO:0000256" key="4">
    <source>
        <dbReference type="ARBA" id="ARBA00022723"/>
    </source>
</evidence>
<keyword evidence="10" id="KW-0472">Membrane</keyword>
<dbReference type="PRINTS" id="PR00463">
    <property type="entry name" value="EP450I"/>
</dbReference>
<comment type="cofactor">
    <cofactor evidence="1 8">
        <name>heme</name>
        <dbReference type="ChEBI" id="CHEBI:30413"/>
    </cofactor>
</comment>
<dbReference type="GO" id="GO:0006629">
    <property type="term" value="P:lipid metabolic process"/>
    <property type="evidence" value="ECO:0007669"/>
    <property type="project" value="UniProtKB-ARBA"/>
</dbReference>
<dbReference type="PRINTS" id="PR00385">
    <property type="entry name" value="P450"/>
</dbReference>
<proteinExistence type="inferred from homology"/>